<dbReference type="InterPro" id="IPR025166">
    <property type="entry name" value="Integrase_DNA_bind_dom"/>
</dbReference>
<keyword evidence="4" id="KW-0233">DNA recombination</keyword>
<evidence type="ECO:0000256" key="1">
    <source>
        <dbReference type="ARBA" id="ARBA00008857"/>
    </source>
</evidence>
<dbReference type="PANTHER" id="PTHR30629:SF2">
    <property type="entry name" value="PROPHAGE INTEGRASE INTS-RELATED"/>
    <property type="match status" value="1"/>
</dbReference>
<dbReference type="Pfam" id="PF22022">
    <property type="entry name" value="Phage_int_M"/>
    <property type="match status" value="1"/>
</dbReference>
<evidence type="ECO:0000313" key="6">
    <source>
        <dbReference type="EMBL" id="MBK0398495.1"/>
    </source>
</evidence>
<dbReference type="Proteomes" id="UP000655420">
    <property type="component" value="Unassembled WGS sequence"/>
</dbReference>
<dbReference type="RefSeq" id="WP_200607634.1">
    <property type="nucleotide sequence ID" value="NZ_JAEHHL010000001.1"/>
</dbReference>
<dbReference type="EMBL" id="JAEHHL010000001">
    <property type="protein sequence ID" value="MBK0398495.1"/>
    <property type="molecule type" value="Genomic_DNA"/>
</dbReference>
<dbReference type="AlphaFoldDB" id="A0A8J7SFK1"/>
<dbReference type="PANTHER" id="PTHR30629">
    <property type="entry name" value="PROPHAGE INTEGRASE"/>
    <property type="match status" value="1"/>
</dbReference>
<dbReference type="Gene3D" id="3.30.160.390">
    <property type="entry name" value="Integrase, DNA-binding domain"/>
    <property type="match status" value="1"/>
</dbReference>
<accession>A0A8J7SFK1</accession>
<evidence type="ECO:0000256" key="3">
    <source>
        <dbReference type="ARBA" id="ARBA00023125"/>
    </source>
</evidence>
<dbReference type="InterPro" id="IPR053876">
    <property type="entry name" value="Phage_int_M"/>
</dbReference>
<dbReference type="GO" id="GO:0003677">
    <property type="term" value="F:DNA binding"/>
    <property type="evidence" value="ECO:0007669"/>
    <property type="project" value="UniProtKB-KW"/>
</dbReference>
<sequence>MIFLNLSPHFAILNFVRLPRILLVAWYEWWYDSVALTGKLTKRLVENLGPGRHGDGGGLYLVVDPSGSRRWIVRVTVKGQRNRKGAPLRTDFGLGGADVVSLAQARERALEYRRMARQGLNPRYNARQAVPTFAEVAEQVHIERLPTWKNAKHGQQWINTLRDYAFPKIGRMPVDSVGQPEVLMCLSPIWTDKHETARRVAQRIKTVLDVARSKGFREGENPVTAIREAKVLPPVRKKRAHHKAMHWRDVPAFYANLAGRNAMAAKALMFTCLTGSRTNEVLGMRWEELNFEERVWSCPADRMKAGVEHRVPLTDAMRAIIEPLHSMRSEYVFEGQRRHRPLSNMAMLMLLRRMSADDVTVHGFRSTFRDWAAEVAGAPREVAEMSLSHRIGSVVEQAYARSDLLERRRKLMESWSNYVTGNLGNVVELKKVPRK</sequence>
<dbReference type="Pfam" id="PF00589">
    <property type="entry name" value="Phage_integrase"/>
    <property type="match status" value="1"/>
</dbReference>
<comment type="similarity">
    <text evidence="1">Belongs to the 'phage' integrase family.</text>
</comment>
<dbReference type="InterPro" id="IPR050808">
    <property type="entry name" value="Phage_Integrase"/>
</dbReference>
<dbReference type="GO" id="GO:0006310">
    <property type="term" value="P:DNA recombination"/>
    <property type="evidence" value="ECO:0007669"/>
    <property type="project" value="UniProtKB-KW"/>
</dbReference>
<dbReference type="InterPro" id="IPR010998">
    <property type="entry name" value="Integrase_recombinase_N"/>
</dbReference>
<gene>
    <name evidence="6" type="ORF">H0I76_04785</name>
</gene>
<evidence type="ECO:0000256" key="4">
    <source>
        <dbReference type="ARBA" id="ARBA00023172"/>
    </source>
</evidence>
<dbReference type="Gene3D" id="1.10.443.10">
    <property type="entry name" value="Intergrase catalytic core"/>
    <property type="match status" value="1"/>
</dbReference>
<dbReference type="InterPro" id="IPR002104">
    <property type="entry name" value="Integrase_catalytic"/>
</dbReference>
<dbReference type="GO" id="GO:0015074">
    <property type="term" value="P:DNA integration"/>
    <property type="evidence" value="ECO:0007669"/>
    <property type="project" value="UniProtKB-KW"/>
</dbReference>
<proteinExistence type="inferred from homology"/>
<feature type="domain" description="Tyr recombinase" evidence="5">
    <location>
        <begin position="240"/>
        <end position="413"/>
    </location>
</feature>
<dbReference type="InterPro" id="IPR038488">
    <property type="entry name" value="Integrase_DNA-bd_sf"/>
</dbReference>
<dbReference type="Pfam" id="PF13356">
    <property type="entry name" value="Arm-DNA-bind_3"/>
    <property type="match status" value="1"/>
</dbReference>
<protein>
    <submittedName>
        <fullName evidence="6">Tyrosine-type recombinase/integrase</fullName>
    </submittedName>
</protein>
<dbReference type="SUPFAM" id="SSF56349">
    <property type="entry name" value="DNA breaking-rejoining enzymes"/>
    <property type="match status" value="1"/>
</dbReference>
<evidence type="ECO:0000313" key="7">
    <source>
        <dbReference type="Proteomes" id="UP000655420"/>
    </source>
</evidence>
<dbReference type="InterPro" id="IPR013762">
    <property type="entry name" value="Integrase-like_cat_sf"/>
</dbReference>
<dbReference type="Gene3D" id="1.10.150.130">
    <property type="match status" value="1"/>
</dbReference>
<dbReference type="PROSITE" id="PS51898">
    <property type="entry name" value="TYR_RECOMBINASE"/>
    <property type="match status" value="1"/>
</dbReference>
<dbReference type="InterPro" id="IPR011010">
    <property type="entry name" value="DNA_brk_join_enz"/>
</dbReference>
<name>A0A8J7SFK1_9RHOB</name>
<keyword evidence="3" id="KW-0238">DNA-binding</keyword>
<keyword evidence="2" id="KW-0229">DNA integration</keyword>
<evidence type="ECO:0000256" key="2">
    <source>
        <dbReference type="ARBA" id="ARBA00022908"/>
    </source>
</evidence>
<evidence type="ECO:0000259" key="5">
    <source>
        <dbReference type="PROSITE" id="PS51898"/>
    </source>
</evidence>
<reference evidence="6" key="1">
    <citation type="submission" date="2020-12" db="EMBL/GenBank/DDBJ databases">
        <title>Bacterial taxonomy.</title>
        <authorList>
            <person name="Pan X."/>
        </authorList>
    </citation>
    <scope>NUCLEOTIDE SEQUENCE</scope>
    <source>
        <strain evidence="6">M0105</strain>
    </source>
</reference>
<dbReference type="CDD" id="cd00801">
    <property type="entry name" value="INT_P4_C"/>
    <property type="match status" value="1"/>
</dbReference>
<organism evidence="6 7">
    <name type="scientific">Thermohalobaculum xanthum</name>
    <dbReference type="NCBI Taxonomy" id="2753746"/>
    <lineage>
        <taxon>Bacteria</taxon>
        <taxon>Pseudomonadati</taxon>
        <taxon>Pseudomonadota</taxon>
        <taxon>Alphaproteobacteria</taxon>
        <taxon>Rhodobacterales</taxon>
        <taxon>Paracoccaceae</taxon>
        <taxon>Thermohalobaculum</taxon>
    </lineage>
</organism>
<keyword evidence="7" id="KW-1185">Reference proteome</keyword>
<comment type="caution">
    <text evidence="6">The sequence shown here is derived from an EMBL/GenBank/DDBJ whole genome shotgun (WGS) entry which is preliminary data.</text>
</comment>